<dbReference type="PANTHER" id="PTHR22872">
    <property type="entry name" value="BTK-BINDING PROTEIN-RELATED"/>
    <property type="match status" value="1"/>
</dbReference>
<dbReference type="Pfam" id="PF00415">
    <property type="entry name" value="RCC1"/>
    <property type="match status" value="1"/>
</dbReference>
<dbReference type="PROSITE" id="PS50012">
    <property type="entry name" value="RCC1_3"/>
    <property type="match status" value="2"/>
</dbReference>
<accession>A0A077ZNC9</accession>
<feature type="compositionally biased region" description="Polar residues" evidence="4">
    <location>
        <begin position="715"/>
        <end position="747"/>
    </location>
</feature>
<feature type="region of interest" description="Disordered" evidence="4">
    <location>
        <begin position="1702"/>
        <end position="1724"/>
    </location>
</feature>
<reference evidence="5 6" key="1">
    <citation type="submission" date="2014-06" db="EMBL/GenBank/DDBJ databases">
        <authorList>
            <person name="Swart Estienne"/>
        </authorList>
    </citation>
    <scope>NUCLEOTIDE SEQUENCE [LARGE SCALE GENOMIC DNA]</scope>
    <source>
        <strain evidence="5 6">130c</strain>
    </source>
</reference>
<dbReference type="InterPro" id="IPR000408">
    <property type="entry name" value="Reg_chr_condens"/>
</dbReference>
<dbReference type="OrthoDB" id="293800at2759"/>
<evidence type="ECO:0000313" key="5">
    <source>
        <dbReference type="EMBL" id="CDW71423.1"/>
    </source>
</evidence>
<evidence type="ECO:0000256" key="2">
    <source>
        <dbReference type="PROSITE-ProRule" id="PRU00235"/>
    </source>
</evidence>
<dbReference type="EMBL" id="CCKQ01000362">
    <property type="protein sequence ID" value="CDW71423.1"/>
    <property type="molecule type" value="Genomic_DNA"/>
</dbReference>
<feature type="coiled-coil region" evidence="3">
    <location>
        <begin position="972"/>
        <end position="1025"/>
    </location>
</feature>
<dbReference type="Gene3D" id="2.130.10.30">
    <property type="entry name" value="Regulator of chromosome condensation 1/beta-lactamase-inhibitor protein II"/>
    <property type="match status" value="1"/>
</dbReference>
<sequence>MNTPFSNIIAVCKLKIKTRDKQTKSRSKLQANALAQSLDQATNDEQEDDIDLKYLNFIDLDQISLSYQELKLIDKFYIRKNFALALTKKKEPIYWGQLVETKDQTVVGQANSASEQQIYNQDQQFIDVLSESEKQNENQQLYDEQKKSLLSKRISFFKSIKIIDICCNDFAAHFLSEDGMLYSMGKDQKKYGILGLGSVYEITQPHPNNNLIDFRISKISMGLSHCCALTTGGQLYTWGTGQNGQLCHQDDTIFSNVPKLVQNSKQMNISQVYCSSYYTLVINNKGQLQMFGTLKGFAKFLFDSPSREKSRSDLTLENNKGQSSSRTSDQIQKKFILDLGNEVITKVCIAEKSFIAYCQESHNMYFVNDRFEAELILRRDLKSFQFLNGQRFIVAQDTNNILIIMSQEDFTQGQFNQQYYRRSDSFKEKWQVVKEFNLIQRFNTQDVEMLPQDTSITTKKAQQLQLLAFITQTTHSKQLFNTFNKRYYKSFLTKKMTQLNQNIIQNSTNMNNQQNPYSMTNDVESSMLSESKNNFTNQFKKNNCQSPYSSIGNSDFQTCKTRNKLKQKIDSIFGATFSARKGRSTSTSIKERAKKLHQSLSPIQRFPIINNLCEIIKQQKLNNNQGASRSPPKYGQSIINQSINDTPFTLDNMNRNYQEQIKSPQYNLLLQSLNIACQLTNLGNMQNDATPQSTKQLQFLSKADRIRQELNKKATNFQQHQNNISKQQTTAQGDSAKYSAQTTSSNIHGGGDMIEIASPEMSRNEKQISVLNLPLQIEQVKPEAQPTKYDDMPLQAPLSSHKQQNHQRQLTQNLSCIMEDRENSTIVQTQQTYDRDIIKSHKSGQKIKQNNRQPSYNIPNYPHKLLNSQINQKNDMNQILNIDTISEISGLGRDSMHRFSQASDVTNTNNYKILVMNARNVIEKKILQHLMVGFMAIKYHQTNSLQSFQLQSTINYSQNLCQSLQFIDNDRIEQGFEVLANLKNKLEDYQRQQSIKLIKNYVVEISEKKRSIKKLAQILKQKEEQILIDVMRKIQLSIRFKKLQRLNINLLFNSFNKLLKRQQKQDAMFSFRNIYEFSSLQRQIESVGRFNSIINTHLIKIALQKFNDHTDLCNKYMKGLKLIKKTHSQIQFRKNLNQKSQALYNFKKNVINFQISRTEKIAKIFRKQYSKKYFKLWLYILQKRKAAIQQAIFLKMFIIDKIKQAQYYAIVKMINYSNLHSMSQTKKSQQSKATLIDTSSSQNISSNQNYNTLNANVNMIEVIQEPIFEDITPQQVIKKLEFVEKSIQNDDLNLLSNSINNDELDIEDTQLDDGDCYYQKQILQKQNTIISQKSRDLPLKKTSGKEFSFEKNENLPTDMNYFQDNNITAHFNKFNLMSRGKDSSHILSSNSGLKEKSRPHYHCHYANGEKVAPEAFTLDPSASCRHSTSVIYRKRENSASDQQYLRKSSINLKISIPTAASLAHESGIRDLRASDGQHSKMKMSIQDEISPTNNVKNYQRQTQLNKNYEQSDPFELPQNDNELDFPKFQSQLYQNDYAQFIDRYFEQPSNIADDGLIKDEPPAVQQFDPRYSFKNVLPFNPTEDTPPDKYLRQQQINLHNQQNSLNTNSLALKNSNQQVFESKKGSNASSNMNNQSAANSQKGTFINNYFQKLQAQNSAKNEAKKMSNNPAVYQLNNQNLQQSNCKNKENTLYQQNYTLQPSTQQQMIQNQQPPQTSSQTSQPLTQASFVTNNNNIDVMHFHSHSDTSFVFFDDNFWRDSGISSASRMTNMGKLGPLVNQSFGQNLSAQQQQLLMNNFMRQSVQPQNLQFQKTFNNNNHNNMNR</sequence>
<evidence type="ECO:0000256" key="4">
    <source>
        <dbReference type="SAM" id="MobiDB-lite"/>
    </source>
</evidence>
<dbReference type="InterPro" id="IPR051625">
    <property type="entry name" value="Signaling_Regulatory_Domain"/>
</dbReference>
<evidence type="ECO:0000256" key="3">
    <source>
        <dbReference type="SAM" id="Coils"/>
    </source>
</evidence>
<proteinExistence type="predicted"/>
<keyword evidence="6" id="KW-1185">Reference proteome</keyword>
<evidence type="ECO:0000313" key="6">
    <source>
        <dbReference type="Proteomes" id="UP000039865"/>
    </source>
</evidence>
<gene>
    <name evidence="5" type="primary">Contig360.g407</name>
    <name evidence="5" type="ORF">STYLEM_366</name>
</gene>
<keyword evidence="1" id="KW-0677">Repeat</keyword>
<dbReference type="InterPro" id="IPR009091">
    <property type="entry name" value="RCC1/BLIP-II"/>
</dbReference>
<evidence type="ECO:0000256" key="1">
    <source>
        <dbReference type="ARBA" id="ARBA00022737"/>
    </source>
</evidence>
<protein>
    <recommendedName>
        <fullName evidence="7">Regulator of chromosome condensation</fullName>
    </recommendedName>
</protein>
<keyword evidence="3" id="KW-0175">Coiled coil</keyword>
<evidence type="ECO:0008006" key="7">
    <source>
        <dbReference type="Google" id="ProtNLM"/>
    </source>
</evidence>
<organism evidence="5 6">
    <name type="scientific">Stylonychia lemnae</name>
    <name type="common">Ciliate</name>
    <dbReference type="NCBI Taxonomy" id="5949"/>
    <lineage>
        <taxon>Eukaryota</taxon>
        <taxon>Sar</taxon>
        <taxon>Alveolata</taxon>
        <taxon>Ciliophora</taxon>
        <taxon>Intramacronucleata</taxon>
        <taxon>Spirotrichea</taxon>
        <taxon>Stichotrichia</taxon>
        <taxon>Sporadotrichida</taxon>
        <taxon>Oxytrichidae</taxon>
        <taxon>Stylonychinae</taxon>
        <taxon>Stylonychia</taxon>
    </lineage>
</organism>
<feature type="repeat" description="RCC1" evidence="2">
    <location>
        <begin position="233"/>
        <end position="285"/>
    </location>
</feature>
<dbReference type="InParanoid" id="A0A077ZNC9"/>
<dbReference type="SUPFAM" id="SSF50985">
    <property type="entry name" value="RCC1/BLIP-II"/>
    <property type="match status" value="1"/>
</dbReference>
<name>A0A077ZNC9_STYLE</name>
<dbReference type="Proteomes" id="UP000039865">
    <property type="component" value="Unassembled WGS sequence"/>
</dbReference>
<feature type="repeat" description="RCC1" evidence="2">
    <location>
        <begin position="179"/>
        <end position="232"/>
    </location>
</feature>
<feature type="region of interest" description="Disordered" evidence="4">
    <location>
        <begin position="715"/>
        <end position="750"/>
    </location>
</feature>